<sequence length="154" mass="17227">MKIFIMRHGEAEHYAASDAQRALTERGLRESVAVARACEKQDLRHVDKVLVSPYLRAQQTWAAIASYFNADDVVTCDDITPYGKAEVVFEYVSALADVEQIESVLLVSHLPLVGYLAAEFVTDLVPPMFPTSGLIGIEYDRELRKGQQIWSINP</sequence>
<dbReference type="EMBL" id="JAHGUI010000010">
    <property type="protein sequence ID" value="MBT2917538.1"/>
    <property type="molecule type" value="Genomic_DNA"/>
</dbReference>
<dbReference type="CDD" id="cd07067">
    <property type="entry name" value="HP_PGM_like"/>
    <property type="match status" value="1"/>
</dbReference>
<dbReference type="SMART" id="SM00855">
    <property type="entry name" value="PGAM"/>
    <property type="match status" value="1"/>
</dbReference>
<dbReference type="RefSeq" id="WP_017042529.1">
    <property type="nucleotide sequence ID" value="NZ_AJYT02000009.1"/>
</dbReference>
<reference evidence="1 6" key="2">
    <citation type="submission" date="2018-12" db="EMBL/GenBank/DDBJ databases">
        <title>Characterization and Draft Genome of Vibrio anguillarum J360 Marine Pathogen Isolated from an Outbreak in Lumpfish (Cyclopterus lumpus).</title>
        <authorList>
            <person name="Vasquez J.I."/>
            <person name="Cao T."/>
            <person name="Chakraborty S."/>
            <person name="Gnanagobal H."/>
            <person name="Wescot J."/>
            <person name="Boyce D."/>
            <person name="Santander J."/>
        </authorList>
    </citation>
    <scope>NUCLEOTIDE SEQUENCE [LARGE SCALE GENOMIC DNA]</scope>
    <source>
        <strain evidence="1 6">J360</strain>
    </source>
</reference>
<dbReference type="GeneID" id="83859775"/>
<dbReference type="Proteomes" id="UP000256923">
    <property type="component" value="Chromosome 1"/>
</dbReference>
<dbReference type="EMBL" id="SCLC01000001">
    <property type="protein sequence ID" value="MBF4433534.1"/>
    <property type="molecule type" value="Genomic_DNA"/>
</dbReference>
<accession>A0A191W581</accession>
<dbReference type="EMBL" id="CP034672">
    <property type="protein sequence ID" value="AZS24108.1"/>
    <property type="molecule type" value="Genomic_DNA"/>
</dbReference>
<dbReference type="Proteomes" id="UP000726136">
    <property type="component" value="Unassembled WGS sequence"/>
</dbReference>
<reference evidence="4" key="4">
    <citation type="submission" date="2021-05" db="EMBL/GenBank/DDBJ databases">
        <authorList>
            <person name="Kalatzis P.G."/>
            <person name="Castillo D."/>
            <person name="D'Alvise P."/>
            <person name="Middelboe M."/>
            <person name="Gram L."/>
        </authorList>
    </citation>
    <scope>NUCLEOTIDE SEQUENCE</scope>
    <source>
        <strain evidence="4">90-11-286</strain>
    </source>
</reference>
<evidence type="ECO:0000313" key="5">
    <source>
        <dbReference type="Proteomes" id="UP000078309"/>
    </source>
</evidence>
<dbReference type="OrthoDB" id="92610at2"/>
<reference evidence="4 5" key="1">
    <citation type="journal article" date="2017" name="J. Fish Dis.">
        <title>Comparative assessment of Vibrio virulence in marine fish larvae.</title>
        <authorList>
            <person name="Ronneseth A."/>
            <person name="Castillo D."/>
            <person name="D'Alvise P."/>
            <person name="Tonnesen O."/>
            <person name="Haugland G."/>
            <person name="Grotkjaer T."/>
            <person name="Engell-Sorensen K."/>
            <person name="Norremark L."/>
            <person name="Bergh O."/>
            <person name="Wergeland H.I."/>
            <person name="Gram L."/>
        </authorList>
    </citation>
    <scope>NUCLEOTIDE SEQUENCE [LARGE SCALE GENOMIC DNA]</scope>
    <source>
        <strain evidence="4 5">90-11-286</strain>
    </source>
</reference>
<evidence type="ECO:0000313" key="7">
    <source>
        <dbReference type="Proteomes" id="UP000726136"/>
    </source>
</evidence>
<dbReference type="InterPro" id="IPR004449">
    <property type="entry name" value="SixA"/>
</dbReference>
<evidence type="ECO:0000313" key="2">
    <source>
        <dbReference type="EMBL" id="MBF4372297.1"/>
    </source>
</evidence>
<name>A0A191W581_VIBAN</name>
<reference evidence="3 7" key="3">
    <citation type="journal article" date="2021" name="PeerJ">
        <title>Analysis of 44 Vibrio anguillarum genomes reveals high genetic diversity.</title>
        <authorList>
            <person name="Hansen M.J."/>
            <person name="Dalsgaard I."/>
        </authorList>
    </citation>
    <scope>NUCLEOTIDE SEQUENCE</scope>
    <source>
        <strain evidence="2 7">040915-1/1B</strain>
        <strain evidence="3">850617-1/1</strain>
    </source>
</reference>
<protein>
    <submittedName>
        <fullName evidence="3">Phosphohistidine phosphatase SixA</fullName>
    </submittedName>
</protein>
<gene>
    <name evidence="3" type="primary">sixA</name>
    <name evidence="1" type="ORF">DYL72_02910</name>
    <name evidence="2" type="ORF">EAY46_04290</name>
    <name evidence="3" type="ORF">ERJ77_03280</name>
    <name evidence="4" type="ORF">PL14_02430</name>
</gene>
<dbReference type="EMBL" id="RDPI01000004">
    <property type="protein sequence ID" value="MBF4372297.1"/>
    <property type="molecule type" value="Genomic_DNA"/>
</dbReference>
<evidence type="ECO:0000313" key="4">
    <source>
        <dbReference type="EMBL" id="MBT2917538.1"/>
    </source>
</evidence>
<dbReference type="Pfam" id="PF00300">
    <property type="entry name" value="His_Phos_1"/>
    <property type="match status" value="1"/>
</dbReference>
<dbReference type="AlphaFoldDB" id="A0A191W581"/>
<dbReference type="Gene3D" id="3.40.50.1240">
    <property type="entry name" value="Phosphoglycerate mutase-like"/>
    <property type="match status" value="1"/>
</dbReference>
<dbReference type="NCBIfam" id="TIGR00249">
    <property type="entry name" value="sixA"/>
    <property type="match status" value="1"/>
</dbReference>
<dbReference type="Proteomes" id="UP000078309">
    <property type="component" value="Unassembled WGS sequence"/>
</dbReference>
<dbReference type="InterPro" id="IPR029033">
    <property type="entry name" value="His_PPase_superfam"/>
</dbReference>
<dbReference type="GO" id="GO:0005737">
    <property type="term" value="C:cytoplasm"/>
    <property type="evidence" value="ECO:0007669"/>
    <property type="project" value="InterPro"/>
</dbReference>
<dbReference type="InterPro" id="IPR013078">
    <property type="entry name" value="His_Pase_superF_clade-1"/>
</dbReference>
<organism evidence="3 8">
    <name type="scientific">Vibrio anguillarum</name>
    <name type="common">Listonella anguillarum</name>
    <dbReference type="NCBI Taxonomy" id="55601"/>
    <lineage>
        <taxon>Bacteria</taxon>
        <taxon>Pseudomonadati</taxon>
        <taxon>Pseudomonadota</taxon>
        <taxon>Gammaproteobacteria</taxon>
        <taxon>Vibrionales</taxon>
        <taxon>Vibrionaceae</taxon>
        <taxon>Vibrio</taxon>
    </lineage>
</organism>
<evidence type="ECO:0000313" key="6">
    <source>
        <dbReference type="Proteomes" id="UP000256923"/>
    </source>
</evidence>
<dbReference type="GO" id="GO:0101006">
    <property type="term" value="F:protein histidine phosphatase activity"/>
    <property type="evidence" value="ECO:0007669"/>
    <property type="project" value="InterPro"/>
</dbReference>
<dbReference type="Proteomes" id="UP000786185">
    <property type="component" value="Unassembled WGS sequence"/>
</dbReference>
<evidence type="ECO:0000313" key="1">
    <source>
        <dbReference type="EMBL" id="AZS24108.1"/>
    </source>
</evidence>
<keyword evidence="7" id="KW-1185">Reference proteome</keyword>
<evidence type="ECO:0000313" key="3">
    <source>
        <dbReference type="EMBL" id="MBF4433534.1"/>
    </source>
</evidence>
<dbReference type="SUPFAM" id="SSF53254">
    <property type="entry name" value="Phosphoglycerate mutase-like"/>
    <property type="match status" value="1"/>
</dbReference>
<dbReference type="STRING" id="55601.AA407_04535"/>
<proteinExistence type="predicted"/>
<evidence type="ECO:0000313" key="8">
    <source>
        <dbReference type="Proteomes" id="UP000786185"/>
    </source>
</evidence>